<reference evidence="2 3" key="1">
    <citation type="submission" date="2024-09" db="EMBL/GenBank/DDBJ databases">
        <title>Laminarin stimulates single cell rates of sulfate reduction while oxygen inhibits transcriptomic activity in coastal marine sediment.</title>
        <authorList>
            <person name="Lindsay M."/>
            <person name="Orcutt B."/>
            <person name="Emerson D."/>
            <person name="Stepanauskas R."/>
            <person name="D'Angelo T."/>
        </authorList>
    </citation>
    <scope>NUCLEOTIDE SEQUENCE [LARGE SCALE GENOMIC DNA]</scope>
    <source>
        <strain evidence="2">SAG AM-311-K15</strain>
    </source>
</reference>
<evidence type="ECO:0000256" key="1">
    <source>
        <dbReference type="SAM" id="Phobius"/>
    </source>
</evidence>
<keyword evidence="1" id="KW-0812">Transmembrane</keyword>
<organism evidence="2 3">
    <name type="scientific">candidate division CSSED10-310 bacterium</name>
    <dbReference type="NCBI Taxonomy" id="2855610"/>
    <lineage>
        <taxon>Bacteria</taxon>
        <taxon>Bacteria division CSSED10-310</taxon>
    </lineage>
</organism>
<feature type="transmembrane region" description="Helical" evidence="1">
    <location>
        <begin position="12"/>
        <end position="36"/>
    </location>
</feature>
<evidence type="ECO:0000313" key="3">
    <source>
        <dbReference type="Proteomes" id="UP001594351"/>
    </source>
</evidence>
<gene>
    <name evidence="2" type="ORF">ACFL27_13755</name>
</gene>
<keyword evidence="1" id="KW-1133">Transmembrane helix</keyword>
<evidence type="ECO:0008006" key="4">
    <source>
        <dbReference type="Google" id="ProtNLM"/>
    </source>
</evidence>
<dbReference type="EMBL" id="JBHPBY010000170">
    <property type="protein sequence ID" value="MFC1851256.1"/>
    <property type="molecule type" value="Genomic_DNA"/>
</dbReference>
<keyword evidence="1" id="KW-0472">Membrane</keyword>
<proteinExistence type="predicted"/>
<name>A0ABV6YYI2_UNCC1</name>
<evidence type="ECO:0000313" key="2">
    <source>
        <dbReference type="EMBL" id="MFC1851256.1"/>
    </source>
</evidence>
<sequence length="102" mass="11721">MKWYWGLTLSVILVVITVLISEPLVEIMILMTSLWAAFDSAHINLRKYKSGISIHPVLLFFGILFIWIVAFPWYLHVRYQITHGLAELKEAEHIPTGAPDSE</sequence>
<keyword evidence="3" id="KW-1185">Reference proteome</keyword>
<comment type="caution">
    <text evidence="2">The sequence shown here is derived from an EMBL/GenBank/DDBJ whole genome shotgun (WGS) entry which is preliminary data.</text>
</comment>
<dbReference type="Proteomes" id="UP001594351">
    <property type="component" value="Unassembled WGS sequence"/>
</dbReference>
<accession>A0ABV6YYI2</accession>
<feature type="transmembrane region" description="Helical" evidence="1">
    <location>
        <begin position="57"/>
        <end position="75"/>
    </location>
</feature>
<protein>
    <recommendedName>
        <fullName evidence="4">DUF420 domain-containing protein</fullName>
    </recommendedName>
</protein>